<keyword evidence="1" id="KW-0812">Transmembrane</keyword>
<name>A0A0G3M531_CHRGL</name>
<feature type="transmembrane region" description="Helical" evidence="1">
    <location>
        <begin position="67"/>
        <end position="84"/>
    </location>
</feature>
<dbReference type="InterPro" id="IPR005530">
    <property type="entry name" value="SPW"/>
</dbReference>
<keyword evidence="1" id="KW-1133">Transmembrane helix</keyword>
<feature type="transmembrane region" description="Helical" evidence="1">
    <location>
        <begin position="9"/>
        <end position="28"/>
    </location>
</feature>
<keyword evidence="1" id="KW-0472">Membrane</keyword>
<evidence type="ECO:0000256" key="1">
    <source>
        <dbReference type="SAM" id="Phobius"/>
    </source>
</evidence>
<dbReference type="Pfam" id="PF03779">
    <property type="entry name" value="SPW"/>
    <property type="match status" value="1"/>
</dbReference>
<sequence>MISSKIHAVLDYLMGALLIAIPWLLGFADHSAATVLPVILGVSTIIYSLLTDYEYAIAPAFSFQGHLLLDLMSAALLLISPWLFGFNETIYWPHFILGAFEIVIVLLTTKTPPDTKFTIRST</sequence>
<reference evidence="3 4" key="1">
    <citation type="submission" date="2014-11" db="EMBL/GenBank/DDBJ databases">
        <authorList>
            <person name="Park G.-S."/>
            <person name="Hong S.-J."/>
            <person name="Jung B.K."/>
            <person name="Khan A.R."/>
            <person name="Kwak Y."/>
            <person name="Shin J.-H."/>
        </authorList>
    </citation>
    <scope>NUCLEOTIDE SEQUENCE [LARGE SCALE GENOMIC DNA]</scope>
    <source>
        <strain evidence="3 4">DSM 27622</strain>
    </source>
</reference>
<dbReference type="OrthoDB" id="129082at2"/>
<feature type="domain" description="SPW repeat-containing integral membrane" evidence="2">
    <location>
        <begin position="7"/>
        <end position="104"/>
    </location>
</feature>
<accession>A0A0G3M531</accession>
<dbReference type="PATRIC" id="fig|1324352.5.peg.2342"/>
<evidence type="ECO:0000313" key="4">
    <source>
        <dbReference type="Proteomes" id="UP000035213"/>
    </source>
</evidence>
<protein>
    <submittedName>
        <fullName evidence="3">Membrane protein</fullName>
    </submittedName>
</protein>
<evidence type="ECO:0000313" key="3">
    <source>
        <dbReference type="EMBL" id="AKK73108.1"/>
    </source>
</evidence>
<dbReference type="Proteomes" id="UP000035213">
    <property type="component" value="Chromosome"/>
</dbReference>
<evidence type="ECO:0000259" key="2">
    <source>
        <dbReference type="Pfam" id="PF03779"/>
    </source>
</evidence>
<dbReference type="EMBL" id="CP009928">
    <property type="protein sequence ID" value="AKK73108.1"/>
    <property type="molecule type" value="Genomic_DNA"/>
</dbReference>
<feature type="transmembrane region" description="Helical" evidence="1">
    <location>
        <begin position="34"/>
        <end position="55"/>
    </location>
</feature>
<proteinExistence type="predicted"/>
<dbReference type="KEGG" id="cgn:OK18_11225"/>
<dbReference type="AlphaFoldDB" id="A0A0G3M531"/>
<organism evidence="3 4">
    <name type="scientific">Chryseobacterium gallinarum</name>
    <dbReference type="NCBI Taxonomy" id="1324352"/>
    <lineage>
        <taxon>Bacteria</taxon>
        <taxon>Pseudomonadati</taxon>
        <taxon>Bacteroidota</taxon>
        <taxon>Flavobacteriia</taxon>
        <taxon>Flavobacteriales</taxon>
        <taxon>Weeksellaceae</taxon>
        <taxon>Chryseobacterium group</taxon>
        <taxon>Chryseobacterium</taxon>
    </lineage>
</organism>
<gene>
    <name evidence="3" type="ORF">OK18_11225</name>
</gene>
<dbReference type="STRING" id="1324352.OK18_11225"/>
<feature type="transmembrane region" description="Helical" evidence="1">
    <location>
        <begin position="90"/>
        <end position="109"/>
    </location>
</feature>